<dbReference type="Pfam" id="PF00501">
    <property type="entry name" value="AMP-binding"/>
    <property type="match status" value="1"/>
</dbReference>
<dbReference type="OrthoDB" id="9778383at2"/>
<protein>
    <submittedName>
        <fullName evidence="3">AMP-binding enzyme</fullName>
    </submittedName>
</protein>
<dbReference type="EMBL" id="FOYZ01000006">
    <property type="protein sequence ID" value="SFR82137.1"/>
    <property type="molecule type" value="Genomic_DNA"/>
</dbReference>
<dbReference type="PANTHER" id="PTHR45527:SF1">
    <property type="entry name" value="FATTY ACID SYNTHASE"/>
    <property type="match status" value="1"/>
</dbReference>
<proteinExistence type="predicted"/>
<dbReference type="STRING" id="37658.SAMN05661086_01982"/>
<dbReference type="Proteomes" id="UP000199659">
    <property type="component" value="Unassembled WGS sequence"/>
</dbReference>
<evidence type="ECO:0000256" key="1">
    <source>
        <dbReference type="SAM" id="MobiDB-lite"/>
    </source>
</evidence>
<evidence type="ECO:0000259" key="2">
    <source>
        <dbReference type="Pfam" id="PF00501"/>
    </source>
</evidence>
<dbReference type="PANTHER" id="PTHR45527">
    <property type="entry name" value="NONRIBOSOMAL PEPTIDE SYNTHETASE"/>
    <property type="match status" value="1"/>
</dbReference>
<feature type="non-terminal residue" evidence="3">
    <location>
        <position position="153"/>
    </location>
</feature>
<dbReference type="AlphaFoldDB" id="A0A1I6JT54"/>
<organism evidence="3 4">
    <name type="scientific">Anaeromicropila populeti</name>
    <dbReference type="NCBI Taxonomy" id="37658"/>
    <lineage>
        <taxon>Bacteria</taxon>
        <taxon>Bacillati</taxon>
        <taxon>Bacillota</taxon>
        <taxon>Clostridia</taxon>
        <taxon>Lachnospirales</taxon>
        <taxon>Lachnospiraceae</taxon>
        <taxon>Anaeromicropila</taxon>
    </lineage>
</organism>
<feature type="region of interest" description="Disordered" evidence="1">
    <location>
        <begin position="129"/>
        <end position="153"/>
    </location>
</feature>
<dbReference type="GO" id="GO:0031177">
    <property type="term" value="F:phosphopantetheine binding"/>
    <property type="evidence" value="ECO:0007669"/>
    <property type="project" value="TreeGrafter"/>
</dbReference>
<dbReference type="SUPFAM" id="SSF56801">
    <property type="entry name" value="Acetyl-CoA synthetase-like"/>
    <property type="match status" value="1"/>
</dbReference>
<feature type="domain" description="AMP-dependent synthetase/ligase" evidence="2">
    <location>
        <begin position="21"/>
        <end position="123"/>
    </location>
</feature>
<gene>
    <name evidence="3" type="ORF">SAMN05661086_01982</name>
</gene>
<accession>A0A1I6JT54</accession>
<feature type="compositionally biased region" description="Basic and acidic residues" evidence="1">
    <location>
        <begin position="136"/>
        <end position="153"/>
    </location>
</feature>
<evidence type="ECO:0000313" key="3">
    <source>
        <dbReference type="EMBL" id="SFR82137.1"/>
    </source>
</evidence>
<dbReference type="Gene3D" id="3.40.50.12780">
    <property type="entry name" value="N-terminal domain of ligase-like"/>
    <property type="match status" value="1"/>
</dbReference>
<name>A0A1I6JT54_9FIRM</name>
<evidence type="ECO:0000313" key="4">
    <source>
        <dbReference type="Proteomes" id="UP000199659"/>
    </source>
</evidence>
<dbReference type="InterPro" id="IPR042099">
    <property type="entry name" value="ANL_N_sf"/>
</dbReference>
<sequence length="153" mass="17073">MRRMGKSQETYPEKRTIKELFEEQVKRTPEKTAVKEQNRFLTYEELNEWANAIAWKLKEEGVGRGDVAAVAAPRSIEAVAGMLGVLKAGAAYVPVDTEQGEERTRYIQKDSQAAILLFHGMEVAGEKKSLPIGEFQKTDKGNPETEGTGKDLM</sequence>
<dbReference type="GO" id="GO:0043041">
    <property type="term" value="P:amino acid activation for nonribosomal peptide biosynthetic process"/>
    <property type="evidence" value="ECO:0007669"/>
    <property type="project" value="TreeGrafter"/>
</dbReference>
<dbReference type="GO" id="GO:0044550">
    <property type="term" value="P:secondary metabolite biosynthetic process"/>
    <property type="evidence" value="ECO:0007669"/>
    <property type="project" value="TreeGrafter"/>
</dbReference>
<keyword evidence="4" id="KW-1185">Reference proteome</keyword>
<dbReference type="GO" id="GO:0005829">
    <property type="term" value="C:cytosol"/>
    <property type="evidence" value="ECO:0007669"/>
    <property type="project" value="TreeGrafter"/>
</dbReference>
<dbReference type="InterPro" id="IPR000873">
    <property type="entry name" value="AMP-dep_synth/lig_dom"/>
</dbReference>
<reference evidence="3 4" key="1">
    <citation type="submission" date="2016-10" db="EMBL/GenBank/DDBJ databases">
        <authorList>
            <person name="de Groot N.N."/>
        </authorList>
    </citation>
    <scope>NUCLEOTIDE SEQUENCE [LARGE SCALE GENOMIC DNA]</scope>
    <source>
        <strain evidence="3 4">743A</strain>
    </source>
</reference>